<dbReference type="EMBL" id="JABFTP020000144">
    <property type="protein sequence ID" value="KAL3283489.1"/>
    <property type="molecule type" value="Genomic_DNA"/>
</dbReference>
<keyword evidence="2" id="KW-1185">Reference proteome</keyword>
<dbReference type="AlphaFoldDB" id="A0ABD2NXN2"/>
<dbReference type="Proteomes" id="UP001516400">
    <property type="component" value="Unassembled WGS sequence"/>
</dbReference>
<protein>
    <submittedName>
        <fullName evidence="1">Uncharacterized protein</fullName>
    </submittedName>
</protein>
<evidence type="ECO:0000313" key="2">
    <source>
        <dbReference type="Proteomes" id="UP001516400"/>
    </source>
</evidence>
<accession>A0ABD2NXN2</accession>
<evidence type="ECO:0000313" key="1">
    <source>
        <dbReference type="EMBL" id="KAL3283489.1"/>
    </source>
</evidence>
<comment type="caution">
    <text evidence="1">The sequence shown here is derived from an EMBL/GenBank/DDBJ whole genome shotgun (WGS) entry which is preliminary data.</text>
</comment>
<organism evidence="1 2">
    <name type="scientific">Cryptolaemus montrouzieri</name>
    <dbReference type="NCBI Taxonomy" id="559131"/>
    <lineage>
        <taxon>Eukaryota</taxon>
        <taxon>Metazoa</taxon>
        <taxon>Ecdysozoa</taxon>
        <taxon>Arthropoda</taxon>
        <taxon>Hexapoda</taxon>
        <taxon>Insecta</taxon>
        <taxon>Pterygota</taxon>
        <taxon>Neoptera</taxon>
        <taxon>Endopterygota</taxon>
        <taxon>Coleoptera</taxon>
        <taxon>Polyphaga</taxon>
        <taxon>Cucujiformia</taxon>
        <taxon>Coccinelloidea</taxon>
        <taxon>Coccinellidae</taxon>
        <taxon>Scymninae</taxon>
        <taxon>Scymnini</taxon>
        <taxon>Cryptolaemus</taxon>
    </lineage>
</organism>
<name>A0ABD2NXN2_9CUCU</name>
<reference evidence="1 2" key="1">
    <citation type="journal article" date="2021" name="BMC Biol.">
        <title>Horizontally acquired antibacterial genes associated with adaptive radiation of ladybird beetles.</title>
        <authorList>
            <person name="Li H.S."/>
            <person name="Tang X.F."/>
            <person name="Huang Y.H."/>
            <person name="Xu Z.Y."/>
            <person name="Chen M.L."/>
            <person name="Du X.Y."/>
            <person name="Qiu B.Y."/>
            <person name="Chen P.T."/>
            <person name="Zhang W."/>
            <person name="Slipinski A."/>
            <person name="Escalona H.E."/>
            <person name="Waterhouse R.M."/>
            <person name="Zwick A."/>
            <person name="Pang H."/>
        </authorList>
    </citation>
    <scope>NUCLEOTIDE SEQUENCE [LARGE SCALE GENOMIC DNA]</scope>
    <source>
        <strain evidence="1">SYSU2018</strain>
    </source>
</reference>
<proteinExistence type="predicted"/>
<sequence>MATSHKYKKRTSWEREEMAADIAAVSEKKMGYLKATTLLNIPRSPLSWVVTDRDFPIDAIKNKVIGRRPILGQEIENLVMEDVSPIENSSDDVAMRDETAVCFFCNGKYSDDKSGEEWVLCLMCEFTVLVVAMNLV</sequence>
<gene>
    <name evidence="1" type="ORF">HHI36_006629</name>
</gene>